<dbReference type="InParanoid" id="A0A409YI20"/>
<feature type="signal peptide" evidence="9">
    <location>
        <begin position="1"/>
        <end position="19"/>
    </location>
</feature>
<keyword evidence="12" id="KW-1185">Reference proteome</keyword>
<evidence type="ECO:0000256" key="4">
    <source>
        <dbReference type="ARBA" id="ARBA00022771"/>
    </source>
</evidence>
<dbReference type="InterPro" id="IPR036236">
    <property type="entry name" value="Znf_C2H2_sf"/>
</dbReference>
<reference evidence="11 12" key="1">
    <citation type="journal article" date="2018" name="Evol. Lett.">
        <title>Horizontal gene cluster transfer increased hallucinogenic mushroom diversity.</title>
        <authorList>
            <person name="Reynolds H.T."/>
            <person name="Vijayakumar V."/>
            <person name="Gluck-Thaler E."/>
            <person name="Korotkin H.B."/>
            <person name="Matheny P.B."/>
            <person name="Slot J.C."/>
        </authorList>
    </citation>
    <scope>NUCLEOTIDE SEQUENCE [LARGE SCALE GENOMIC DNA]</scope>
    <source>
        <strain evidence="11 12">SRW20</strain>
    </source>
</reference>
<evidence type="ECO:0000256" key="2">
    <source>
        <dbReference type="ARBA" id="ARBA00022723"/>
    </source>
</evidence>
<evidence type="ECO:0000313" key="11">
    <source>
        <dbReference type="EMBL" id="PPR02671.1"/>
    </source>
</evidence>
<dbReference type="STRING" id="231916.A0A409YI20"/>
<dbReference type="InterPro" id="IPR050331">
    <property type="entry name" value="Zinc_finger"/>
</dbReference>
<sequence length="341" mass="37304">MNNVFIVFLFASITSMAESKPLASPIDSIRRDSKDGAYHCPQCDTPFTRRSNLRRHYQIHMRSAVLKCEGCGEEYTSKDEFQAHSLSCYSGVGWSHPGQKPLRVVQRPFTKPEPSSSPDFLAMPPRLMNGGFADGTAYPTSTLFPNFDSPDTRFPGNYTASDFSQVMSPLSSSGSAVSANSVLSSSFDGNFAIQSSSPTTFSHRRPSTSSSMSSSSASATSSPYVHALTHPHGPCPGCYACTGRPDQPGWQPVPPTSLPALEEPVYTRRQVKEMIDVVSDCLIETMENVLTRPGQPGDILQVDSPNGQLVRSLKEDGFRQTVLSEAIPRVYYRMQNGNPRV</sequence>
<evidence type="ECO:0000256" key="6">
    <source>
        <dbReference type="ARBA" id="ARBA00023242"/>
    </source>
</evidence>
<feature type="chain" id="PRO_5019436071" description="C2H2-type domain-containing protein" evidence="9">
    <location>
        <begin position="20"/>
        <end position="341"/>
    </location>
</feature>
<dbReference type="PROSITE" id="PS50157">
    <property type="entry name" value="ZINC_FINGER_C2H2_2"/>
    <property type="match status" value="2"/>
</dbReference>
<dbReference type="InterPro" id="IPR013087">
    <property type="entry name" value="Znf_C2H2_type"/>
</dbReference>
<keyword evidence="4 7" id="KW-0863">Zinc-finger</keyword>
<dbReference type="PANTHER" id="PTHR16515:SF66">
    <property type="entry name" value="C2H2-TYPE DOMAIN-CONTAINING PROTEIN"/>
    <property type="match status" value="1"/>
</dbReference>
<protein>
    <recommendedName>
        <fullName evidence="10">C2H2-type domain-containing protein</fullName>
    </recommendedName>
</protein>
<gene>
    <name evidence="11" type="ORF">CVT26_009787</name>
</gene>
<dbReference type="GO" id="GO:0010468">
    <property type="term" value="P:regulation of gene expression"/>
    <property type="evidence" value="ECO:0007669"/>
    <property type="project" value="TreeGrafter"/>
</dbReference>
<dbReference type="GO" id="GO:0005634">
    <property type="term" value="C:nucleus"/>
    <property type="evidence" value="ECO:0007669"/>
    <property type="project" value="UniProtKB-SubCell"/>
</dbReference>
<feature type="region of interest" description="Disordered" evidence="8">
    <location>
        <begin position="196"/>
        <end position="219"/>
    </location>
</feature>
<evidence type="ECO:0000259" key="10">
    <source>
        <dbReference type="PROSITE" id="PS50157"/>
    </source>
</evidence>
<evidence type="ECO:0000256" key="3">
    <source>
        <dbReference type="ARBA" id="ARBA00022737"/>
    </source>
</evidence>
<comment type="caution">
    <text evidence="11">The sequence shown here is derived from an EMBL/GenBank/DDBJ whole genome shotgun (WGS) entry which is preliminary data.</text>
</comment>
<evidence type="ECO:0000256" key="9">
    <source>
        <dbReference type="SAM" id="SignalP"/>
    </source>
</evidence>
<evidence type="ECO:0000313" key="12">
    <source>
        <dbReference type="Proteomes" id="UP000284706"/>
    </source>
</evidence>
<dbReference type="SMART" id="SM00355">
    <property type="entry name" value="ZnF_C2H2"/>
    <property type="match status" value="2"/>
</dbReference>
<evidence type="ECO:0000256" key="1">
    <source>
        <dbReference type="ARBA" id="ARBA00004123"/>
    </source>
</evidence>
<accession>A0A409YI20</accession>
<proteinExistence type="predicted"/>
<feature type="domain" description="C2H2-type" evidence="10">
    <location>
        <begin position="66"/>
        <end position="101"/>
    </location>
</feature>
<dbReference type="AlphaFoldDB" id="A0A409YI20"/>
<dbReference type="GO" id="GO:0008270">
    <property type="term" value="F:zinc ion binding"/>
    <property type="evidence" value="ECO:0007669"/>
    <property type="project" value="UniProtKB-KW"/>
</dbReference>
<keyword evidence="6" id="KW-0539">Nucleus</keyword>
<comment type="subcellular location">
    <subcellularLocation>
        <location evidence="1">Nucleus</location>
    </subcellularLocation>
</comment>
<dbReference type="EMBL" id="NHYE01000829">
    <property type="protein sequence ID" value="PPR02671.1"/>
    <property type="molecule type" value="Genomic_DNA"/>
</dbReference>
<dbReference type="Pfam" id="PF00096">
    <property type="entry name" value="zf-C2H2"/>
    <property type="match status" value="1"/>
</dbReference>
<evidence type="ECO:0000256" key="5">
    <source>
        <dbReference type="ARBA" id="ARBA00022833"/>
    </source>
</evidence>
<feature type="domain" description="C2H2-type" evidence="10">
    <location>
        <begin position="38"/>
        <end position="60"/>
    </location>
</feature>
<dbReference type="PROSITE" id="PS00028">
    <property type="entry name" value="ZINC_FINGER_C2H2_1"/>
    <property type="match status" value="1"/>
</dbReference>
<dbReference type="Gene3D" id="3.30.160.60">
    <property type="entry name" value="Classic Zinc Finger"/>
    <property type="match status" value="1"/>
</dbReference>
<evidence type="ECO:0000256" key="8">
    <source>
        <dbReference type="SAM" id="MobiDB-lite"/>
    </source>
</evidence>
<dbReference type="PANTHER" id="PTHR16515">
    <property type="entry name" value="PR DOMAIN ZINC FINGER PROTEIN"/>
    <property type="match status" value="1"/>
</dbReference>
<name>A0A409YI20_9AGAR</name>
<keyword evidence="2" id="KW-0479">Metal-binding</keyword>
<keyword evidence="3" id="KW-0677">Repeat</keyword>
<evidence type="ECO:0000256" key="7">
    <source>
        <dbReference type="PROSITE-ProRule" id="PRU00042"/>
    </source>
</evidence>
<keyword evidence="9" id="KW-0732">Signal</keyword>
<dbReference type="Proteomes" id="UP000284706">
    <property type="component" value="Unassembled WGS sequence"/>
</dbReference>
<organism evidence="11 12">
    <name type="scientific">Gymnopilus dilepis</name>
    <dbReference type="NCBI Taxonomy" id="231916"/>
    <lineage>
        <taxon>Eukaryota</taxon>
        <taxon>Fungi</taxon>
        <taxon>Dikarya</taxon>
        <taxon>Basidiomycota</taxon>
        <taxon>Agaricomycotina</taxon>
        <taxon>Agaricomycetes</taxon>
        <taxon>Agaricomycetidae</taxon>
        <taxon>Agaricales</taxon>
        <taxon>Agaricineae</taxon>
        <taxon>Hymenogastraceae</taxon>
        <taxon>Gymnopilus</taxon>
    </lineage>
</organism>
<dbReference type="OrthoDB" id="654211at2759"/>
<dbReference type="SUPFAM" id="SSF57667">
    <property type="entry name" value="beta-beta-alpha zinc fingers"/>
    <property type="match status" value="1"/>
</dbReference>
<keyword evidence="5" id="KW-0862">Zinc</keyword>